<dbReference type="PANTHER" id="PTHR47359:SF3">
    <property type="entry name" value="NLP_P60 DOMAIN-CONTAINING PROTEIN-RELATED"/>
    <property type="match status" value="1"/>
</dbReference>
<evidence type="ECO:0000313" key="7">
    <source>
        <dbReference type="Proteomes" id="UP000231259"/>
    </source>
</evidence>
<dbReference type="InterPro" id="IPR041382">
    <property type="entry name" value="SH3_16"/>
</dbReference>
<evidence type="ECO:0000259" key="5">
    <source>
        <dbReference type="PROSITE" id="PS51935"/>
    </source>
</evidence>
<keyword evidence="4" id="KW-0788">Thiol protease</keyword>
<dbReference type="EMBL" id="AWWI01000027">
    <property type="protein sequence ID" value="PIL21652.1"/>
    <property type="molecule type" value="Genomic_DNA"/>
</dbReference>
<dbReference type="PANTHER" id="PTHR47359">
    <property type="entry name" value="PEPTIDOGLYCAN DL-ENDOPEPTIDASE CWLO"/>
    <property type="match status" value="1"/>
</dbReference>
<dbReference type="InterPro" id="IPR038765">
    <property type="entry name" value="Papain-like_cys_pep_sf"/>
</dbReference>
<dbReference type="GO" id="GO:0008234">
    <property type="term" value="F:cysteine-type peptidase activity"/>
    <property type="evidence" value="ECO:0007669"/>
    <property type="project" value="UniProtKB-KW"/>
</dbReference>
<evidence type="ECO:0000256" key="4">
    <source>
        <dbReference type="ARBA" id="ARBA00022807"/>
    </source>
</evidence>
<dbReference type="InterPro" id="IPR051794">
    <property type="entry name" value="PG_Endopeptidase_C40"/>
</dbReference>
<dbReference type="RefSeq" id="WP_099909553.1">
    <property type="nucleotide sequence ID" value="NZ_AWWI01000027.1"/>
</dbReference>
<comment type="similarity">
    <text evidence="1">Belongs to the peptidase C40 family.</text>
</comment>
<dbReference type="Pfam" id="PF00877">
    <property type="entry name" value="NLPC_P60"/>
    <property type="match status" value="1"/>
</dbReference>
<dbReference type="AlphaFoldDB" id="A0A2G8RJH2"/>
<accession>A0A2G8RJH2</accession>
<organism evidence="6 7">
    <name type="scientific">Puniceibacterium antarcticum</name>
    <dbReference type="NCBI Taxonomy" id="1206336"/>
    <lineage>
        <taxon>Bacteria</taxon>
        <taxon>Pseudomonadati</taxon>
        <taxon>Pseudomonadota</taxon>
        <taxon>Alphaproteobacteria</taxon>
        <taxon>Rhodobacterales</taxon>
        <taxon>Paracoccaceae</taxon>
        <taxon>Puniceibacterium</taxon>
    </lineage>
</organism>
<reference evidence="6 7" key="1">
    <citation type="submission" date="2013-09" db="EMBL/GenBank/DDBJ databases">
        <title>Genome sequencing of Phaeobacter antarcticus sp. nov. SM1211.</title>
        <authorList>
            <person name="Zhang X.-Y."/>
            <person name="Liu C."/>
            <person name="Chen X.-L."/>
            <person name="Xie B.-B."/>
            <person name="Qin Q.-L."/>
            <person name="Rong J.-C."/>
            <person name="Zhang Y.-Z."/>
        </authorList>
    </citation>
    <scope>NUCLEOTIDE SEQUENCE [LARGE SCALE GENOMIC DNA]</scope>
    <source>
        <strain evidence="6 7">SM1211</strain>
    </source>
</reference>
<feature type="domain" description="NlpC/P60" evidence="5">
    <location>
        <begin position="159"/>
        <end position="283"/>
    </location>
</feature>
<protein>
    <recommendedName>
        <fullName evidence="5">NlpC/P60 domain-containing protein</fullName>
    </recommendedName>
</protein>
<dbReference type="OrthoDB" id="9813368at2"/>
<dbReference type="GO" id="GO:0006508">
    <property type="term" value="P:proteolysis"/>
    <property type="evidence" value="ECO:0007669"/>
    <property type="project" value="UniProtKB-KW"/>
</dbReference>
<name>A0A2G8RJH2_9RHOB</name>
<dbReference type="Gene3D" id="3.90.1720.10">
    <property type="entry name" value="endopeptidase domain like (from Nostoc punctiforme)"/>
    <property type="match status" value="1"/>
</dbReference>
<comment type="caution">
    <text evidence="6">The sequence shown here is derived from an EMBL/GenBank/DDBJ whole genome shotgun (WGS) entry which is preliminary data.</text>
</comment>
<evidence type="ECO:0000256" key="1">
    <source>
        <dbReference type="ARBA" id="ARBA00007074"/>
    </source>
</evidence>
<keyword evidence="3" id="KW-0378">Hydrolase</keyword>
<sequence>MSDRRLTPANSRVAADYLRGTVEAPHYVAGVPRMVDDGVVDLLRAPGGARDRQVLMGAAVTVYENHDGWSFVQAEADEYVGYVPEDALGQPLEATHRVAARATHVYSTPDFKAPELLTLSYGARISVLRNTLGFEPDRPERFVQTSQGFVPLAHLVPVDQSATDPVAEAEKLLGTPYLWGGNSAFGIDCSGLVQGALGACGVRCPGDSDLQEQVLGRTLPQGTLPQRGDLLFWKGHVAWVAGPDMLLHANAYSMSVTFEPLREAVARIETQGDGPVTRHARLIEEAFI</sequence>
<keyword evidence="2" id="KW-0645">Protease</keyword>
<proteinExistence type="inferred from homology"/>
<evidence type="ECO:0000256" key="3">
    <source>
        <dbReference type="ARBA" id="ARBA00022801"/>
    </source>
</evidence>
<evidence type="ECO:0000313" key="6">
    <source>
        <dbReference type="EMBL" id="PIL21652.1"/>
    </source>
</evidence>
<dbReference type="PROSITE" id="PS51935">
    <property type="entry name" value="NLPC_P60"/>
    <property type="match status" value="1"/>
</dbReference>
<dbReference type="SUPFAM" id="SSF54001">
    <property type="entry name" value="Cysteine proteinases"/>
    <property type="match status" value="1"/>
</dbReference>
<evidence type="ECO:0000256" key="2">
    <source>
        <dbReference type="ARBA" id="ARBA00022670"/>
    </source>
</evidence>
<gene>
    <name evidence="6" type="ORF">P775_03050</name>
</gene>
<dbReference type="Proteomes" id="UP000231259">
    <property type="component" value="Unassembled WGS sequence"/>
</dbReference>
<dbReference type="Pfam" id="PF18348">
    <property type="entry name" value="SH3_16"/>
    <property type="match status" value="1"/>
</dbReference>
<keyword evidence="7" id="KW-1185">Reference proteome</keyword>
<dbReference type="InterPro" id="IPR000064">
    <property type="entry name" value="NLP_P60_dom"/>
</dbReference>